<reference evidence="5 6" key="1">
    <citation type="submission" date="2019-11" db="EMBL/GenBank/DDBJ databases">
        <title>Comparative genomics of hydrocarbon-degrading Desulfosarcina strains.</title>
        <authorList>
            <person name="Watanabe M."/>
            <person name="Kojima H."/>
            <person name="Fukui M."/>
        </authorList>
    </citation>
    <scope>NUCLEOTIDE SEQUENCE [LARGE SCALE GENOMIC DNA]</scope>
    <source>
        <strain evidence="5 6">PP31</strain>
    </source>
</reference>
<keyword evidence="6" id="KW-1185">Reference proteome</keyword>
<dbReference type="PROSITE" id="PS00622">
    <property type="entry name" value="HTH_LUXR_1"/>
    <property type="match status" value="1"/>
</dbReference>
<dbReference type="InterPro" id="IPR000014">
    <property type="entry name" value="PAS"/>
</dbReference>
<evidence type="ECO:0000259" key="2">
    <source>
        <dbReference type="PROSITE" id="PS50043"/>
    </source>
</evidence>
<dbReference type="InterPro" id="IPR000700">
    <property type="entry name" value="PAS-assoc_C"/>
</dbReference>
<evidence type="ECO:0000259" key="3">
    <source>
        <dbReference type="PROSITE" id="PS50112"/>
    </source>
</evidence>
<dbReference type="SMART" id="SM00421">
    <property type="entry name" value="HTH_LUXR"/>
    <property type="match status" value="1"/>
</dbReference>
<organism evidence="5 6">
    <name type="scientific">Desulfosarcina widdelii</name>
    <dbReference type="NCBI Taxonomy" id="947919"/>
    <lineage>
        <taxon>Bacteria</taxon>
        <taxon>Pseudomonadati</taxon>
        <taxon>Thermodesulfobacteriota</taxon>
        <taxon>Desulfobacteria</taxon>
        <taxon>Desulfobacterales</taxon>
        <taxon>Desulfosarcinaceae</taxon>
        <taxon>Desulfosarcina</taxon>
    </lineage>
</organism>
<name>A0A5K7Z272_9BACT</name>
<dbReference type="PANTHER" id="PTHR44757">
    <property type="entry name" value="DIGUANYLATE CYCLASE DGCP"/>
    <property type="match status" value="1"/>
</dbReference>
<dbReference type="SMART" id="SM00091">
    <property type="entry name" value="PAS"/>
    <property type="match status" value="2"/>
</dbReference>
<dbReference type="PRINTS" id="PR00038">
    <property type="entry name" value="HTHLUXR"/>
</dbReference>
<dbReference type="SMART" id="SM00086">
    <property type="entry name" value="PAC"/>
    <property type="match status" value="2"/>
</dbReference>
<dbReference type="InterPro" id="IPR000792">
    <property type="entry name" value="Tscrpt_reg_LuxR_C"/>
</dbReference>
<dbReference type="KEGG" id="dwd:DSCW_21770"/>
<dbReference type="PROSITE" id="PS50043">
    <property type="entry name" value="HTH_LUXR_2"/>
    <property type="match status" value="1"/>
</dbReference>
<dbReference type="PROSITE" id="PS50113">
    <property type="entry name" value="PAC"/>
    <property type="match status" value="1"/>
</dbReference>
<dbReference type="Pfam" id="PF00196">
    <property type="entry name" value="GerE"/>
    <property type="match status" value="1"/>
</dbReference>
<dbReference type="PROSITE" id="PS50112">
    <property type="entry name" value="PAS"/>
    <property type="match status" value="1"/>
</dbReference>
<evidence type="ECO:0000313" key="6">
    <source>
        <dbReference type="Proteomes" id="UP000427769"/>
    </source>
</evidence>
<dbReference type="Pfam" id="PF13426">
    <property type="entry name" value="PAS_9"/>
    <property type="match status" value="1"/>
</dbReference>
<protein>
    <recommendedName>
        <fullName evidence="7">Transcriptional regulator</fullName>
    </recommendedName>
</protein>
<accession>A0A5K7Z272</accession>
<feature type="domain" description="HTH luxR-type" evidence="2">
    <location>
        <begin position="381"/>
        <end position="446"/>
    </location>
</feature>
<dbReference type="GO" id="GO:0003677">
    <property type="term" value="F:DNA binding"/>
    <property type="evidence" value="ECO:0007669"/>
    <property type="project" value="InterPro"/>
</dbReference>
<dbReference type="Pfam" id="PF08448">
    <property type="entry name" value="PAS_4"/>
    <property type="match status" value="1"/>
</dbReference>
<dbReference type="OrthoDB" id="505470at2"/>
<proteinExistence type="predicted"/>
<dbReference type="RefSeq" id="WP_155303746.1">
    <property type="nucleotide sequence ID" value="NZ_AP021875.1"/>
</dbReference>
<feature type="region of interest" description="Disordered" evidence="1">
    <location>
        <begin position="1"/>
        <end position="22"/>
    </location>
</feature>
<dbReference type="EMBL" id="AP021875">
    <property type="protein sequence ID" value="BBO74760.1"/>
    <property type="molecule type" value="Genomic_DNA"/>
</dbReference>
<feature type="domain" description="PAC" evidence="4">
    <location>
        <begin position="118"/>
        <end position="170"/>
    </location>
</feature>
<feature type="domain" description="PAS" evidence="3">
    <location>
        <begin position="27"/>
        <end position="99"/>
    </location>
</feature>
<dbReference type="SUPFAM" id="SSF46894">
    <property type="entry name" value="C-terminal effector domain of the bipartite response regulators"/>
    <property type="match status" value="1"/>
</dbReference>
<dbReference type="CDD" id="cd00130">
    <property type="entry name" value="PAS"/>
    <property type="match status" value="2"/>
</dbReference>
<gene>
    <name evidence="5" type="ORF">DSCW_21770</name>
</gene>
<dbReference type="AlphaFoldDB" id="A0A5K7Z272"/>
<dbReference type="SUPFAM" id="SSF55785">
    <property type="entry name" value="PYP-like sensor domain (PAS domain)"/>
    <property type="match status" value="2"/>
</dbReference>
<evidence type="ECO:0008006" key="7">
    <source>
        <dbReference type="Google" id="ProtNLM"/>
    </source>
</evidence>
<dbReference type="CDD" id="cd06170">
    <property type="entry name" value="LuxR_C_like"/>
    <property type="match status" value="1"/>
</dbReference>
<dbReference type="InterPro" id="IPR001610">
    <property type="entry name" value="PAC"/>
</dbReference>
<feature type="compositionally biased region" description="Polar residues" evidence="1">
    <location>
        <begin position="1"/>
        <end position="16"/>
    </location>
</feature>
<dbReference type="Gene3D" id="1.10.10.10">
    <property type="entry name" value="Winged helix-like DNA-binding domain superfamily/Winged helix DNA-binding domain"/>
    <property type="match status" value="1"/>
</dbReference>
<dbReference type="PANTHER" id="PTHR44757:SF2">
    <property type="entry name" value="BIOFILM ARCHITECTURE MAINTENANCE PROTEIN MBAA"/>
    <property type="match status" value="1"/>
</dbReference>
<dbReference type="InterPro" id="IPR013656">
    <property type="entry name" value="PAS_4"/>
</dbReference>
<dbReference type="InterPro" id="IPR016032">
    <property type="entry name" value="Sig_transdc_resp-reg_C-effctor"/>
</dbReference>
<evidence type="ECO:0000256" key="1">
    <source>
        <dbReference type="SAM" id="MobiDB-lite"/>
    </source>
</evidence>
<dbReference type="InterPro" id="IPR036388">
    <property type="entry name" value="WH-like_DNA-bd_sf"/>
</dbReference>
<dbReference type="GO" id="GO:0006355">
    <property type="term" value="P:regulation of DNA-templated transcription"/>
    <property type="evidence" value="ECO:0007669"/>
    <property type="project" value="InterPro"/>
</dbReference>
<dbReference type="Proteomes" id="UP000427769">
    <property type="component" value="Chromosome"/>
</dbReference>
<dbReference type="InterPro" id="IPR035965">
    <property type="entry name" value="PAS-like_dom_sf"/>
</dbReference>
<dbReference type="Gene3D" id="3.30.450.20">
    <property type="entry name" value="PAS domain"/>
    <property type="match status" value="2"/>
</dbReference>
<evidence type="ECO:0000259" key="4">
    <source>
        <dbReference type="PROSITE" id="PS50113"/>
    </source>
</evidence>
<sequence length="448" mass="51163">MKGVENKQTLKANPTANEKDASSCREAHLNLAQILEGNPIPTFVVNAQCRITHWNRACELLTGIPASETLGTTRHRDAFYSHKRELMADLIVNRTCSDDLIMAYGGKVKDCRHTWNGYEGEDFFPKLGENGKWLFFTAAPLTDADGNISGAIETFQDITDKRMAEQELRASESRYRQLFESANDAIFLLKDGFIVDCNQKALALFNSSREVMTGLSPLDLSPQYQADGILSEDEISRTLELLQQNKPQFFEWRFLRKDGSRFDAEVSLNRFNINGSLYGLSIIRDISLRKKMIRTIEERQFALDEKSTYLEKVNQALKASLDHREVEKRAVEENMLVNLKRFVFPYLGELETCKLGSEARAYLNIVQTNLNDIVSQFSKTIFSKYIDLTPTEVRIADFIREGKNSKEIADMLALSPSSIQWHRKNIRQKLGLTNKKLNLQTYLNSLSE</sequence>
<dbReference type="InterPro" id="IPR052155">
    <property type="entry name" value="Biofilm_reg_signaling"/>
</dbReference>
<dbReference type="NCBIfam" id="TIGR00229">
    <property type="entry name" value="sensory_box"/>
    <property type="match status" value="2"/>
</dbReference>
<evidence type="ECO:0000313" key="5">
    <source>
        <dbReference type="EMBL" id="BBO74760.1"/>
    </source>
</evidence>